<feature type="compositionally biased region" description="Basic and acidic residues" evidence="1">
    <location>
        <begin position="27"/>
        <end position="42"/>
    </location>
</feature>
<name>A0A927N5A5_9ACTN</name>
<evidence type="ECO:0000256" key="1">
    <source>
        <dbReference type="SAM" id="MobiDB-lite"/>
    </source>
</evidence>
<dbReference type="Proteomes" id="UP000638648">
    <property type="component" value="Unassembled WGS sequence"/>
</dbReference>
<dbReference type="EMBL" id="JADBEM010000001">
    <property type="protein sequence ID" value="MBE1611962.1"/>
    <property type="molecule type" value="Genomic_DNA"/>
</dbReference>
<feature type="signal peptide" evidence="2">
    <location>
        <begin position="1"/>
        <end position="22"/>
    </location>
</feature>
<feature type="chain" id="PRO_5037785384" description="AMIN-like domain-containing protein" evidence="2">
    <location>
        <begin position="23"/>
        <end position="227"/>
    </location>
</feature>
<protein>
    <recommendedName>
        <fullName evidence="3">AMIN-like domain-containing protein</fullName>
    </recommendedName>
</protein>
<keyword evidence="2" id="KW-0732">Signal</keyword>
<evidence type="ECO:0000313" key="5">
    <source>
        <dbReference type="Proteomes" id="UP000638648"/>
    </source>
</evidence>
<feature type="compositionally biased region" description="Low complexity" evidence="1">
    <location>
        <begin position="58"/>
        <end position="83"/>
    </location>
</feature>
<sequence>MRVRALLLTAVVALALAGCSRAADNPAKPDDPARAAAVEETRTTPPSPSPTPSPTPSATPSASASGSPSPRPSRSAGAPMARSTPSKEFGRQPQQNYSDAAARIVGLDVARGTGVETVTFTFADTKVLPQYRVGYVDVVRAHPEDDPIAVEGTAFLDVSFSLTNPNIRGRLAVPPDLSPEQPTVRQILLVRNLGGSLRFAVGLQTLAEFRVRELKEPTRLVVEVREP</sequence>
<feature type="region of interest" description="Disordered" evidence="1">
    <location>
        <begin position="22"/>
        <end position="97"/>
    </location>
</feature>
<dbReference type="PROSITE" id="PS51257">
    <property type="entry name" value="PROKAR_LIPOPROTEIN"/>
    <property type="match status" value="1"/>
</dbReference>
<reference evidence="4" key="1">
    <citation type="submission" date="2020-10" db="EMBL/GenBank/DDBJ databases">
        <title>Sequencing the genomes of 1000 actinobacteria strains.</title>
        <authorList>
            <person name="Klenk H.-P."/>
        </authorList>
    </citation>
    <scope>NUCLEOTIDE SEQUENCE</scope>
    <source>
        <strain evidence="4">DSM 45354</strain>
    </source>
</reference>
<comment type="caution">
    <text evidence="4">The sequence shown here is derived from an EMBL/GenBank/DDBJ whole genome shotgun (WGS) entry which is preliminary data.</text>
</comment>
<evidence type="ECO:0000256" key="2">
    <source>
        <dbReference type="SAM" id="SignalP"/>
    </source>
</evidence>
<accession>A0A927N5A5</accession>
<dbReference type="AlphaFoldDB" id="A0A927N5A5"/>
<feature type="compositionally biased region" description="Pro residues" evidence="1">
    <location>
        <begin position="45"/>
        <end position="57"/>
    </location>
</feature>
<evidence type="ECO:0000313" key="4">
    <source>
        <dbReference type="EMBL" id="MBE1611962.1"/>
    </source>
</evidence>
<keyword evidence="5" id="KW-1185">Reference proteome</keyword>
<dbReference type="Pfam" id="PF24837">
    <property type="entry name" value="AMIN-like"/>
    <property type="match status" value="1"/>
</dbReference>
<organism evidence="4 5">
    <name type="scientific">Actinopolymorpha pittospori</name>
    <dbReference type="NCBI Taxonomy" id="648752"/>
    <lineage>
        <taxon>Bacteria</taxon>
        <taxon>Bacillati</taxon>
        <taxon>Actinomycetota</taxon>
        <taxon>Actinomycetes</taxon>
        <taxon>Propionibacteriales</taxon>
        <taxon>Actinopolymorphaceae</taxon>
        <taxon>Actinopolymorpha</taxon>
    </lineage>
</organism>
<evidence type="ECO:0000259" key="3">
    <source>
        <dbReference type="Pfam" id="PF24837"/>
    </source>
</evidence>
<feature type="domain" description="AMIN-like" evidence="3">
    <location>
        <begin position="105"/>
        <end position="225"/>
    </location>
</feature>
<proteinExistence type="predicted"/>
<dbReference type="InterPro" id="IPR056303">
    <property type="entry name" value="AMIN-like"/>
</dbReference>
<gene>
    <name evidence="4" type="ORF">HEB94_008810</name>
</gene>
<dbReference type="RefSeq" id="WP_192755094.1">
    <property type="nucleotide sequence ID" value="NZ_BAABJL010000176.1"/>
</dbReference>